<evidence type="ECO:0000313" key="1">
    <source>
        <dbReference type="EMBL" id="RDY30300.1"/>
    </source>
</evidence>
<proteinExistence type="predicted"/>
<gene>
    <name evidence="1" type="ORF">CG710_015310</name>
</gene>
<sequence length="72" mass="8264">MTNLERLQARLDMYYKAEEAILTGQEYRVGTRSLKRADLSEVSKMITEIEKKIAYEEKGGKNKSVRGVPLDI</sequence>
<dbReference type="RefSeq" id="WP_094376319.1">
    <property type="nucleotide sequence ID" value="NZ_NOKA02000041.1"/>
</dbReference>
<protein>
    <recommendedName>
        <fullName evidence="3">GpW protein</fullName>
    </recommendedName>
</protein>
<dbReference type="Pfam" id="PF19645">
    <property type="entry name" value="DUF6148"/>
    <property type="match status" value="1"/>
</dbReference>
<organism evidence="1 2">
    <name type="scientific">Lachnotalea glycerini</name>
    <dbReference type="NCBI Taxonomy" id="1763509"/>
    <lineage>
        <taxon>Bacteria</taxon>
        <taxon>Bacillati</taxon>
        <taxon>Bacillota</taxon>
        <taxon>Clostridia</taxon>
        <taxon>Lachnospirales</taxon>
        <taxon>Lachnospiraceae</taxon>
        <taxon>Lachnotalea</taxon>
    </lineage>
</organism>
<accession>A0A371JC09</accession>
<dbReference type="Proteomes" id="UP000216411">
    <property type="component" value="Unassembled WGS sequence"/>
</dbReference>
<dbReference type="OrthoDB" id="80936at2"/>
<dbReference type="InterPro" id="IPR046146">
    <property type="entry name" value="DUF6148"/>
</dbReference>
<reference evidence="1 2" key="1">
    <citation type="journal article" date="2017" name="Genome Announc.">
        <title>Draft Genome Sequence of a Sporulating and Motile Strain of Lachnotalea glycerini Isolated from Water in Quebec City, Canada.</title>
        <authorList>
            <person name="Maheux A.F."/>
            <person name="Boudreau D.K."/>
            <person name="Berube E."/>
            <person name="Boissinot M."/>
            <person name="Raymond F."/>
            <person name="Brodeur S."/>
            <person name="Corbeil J."/>
            <person name="Isabel S."/>
            <person name="Omar R.F."/>
            <person name="Bergeron M.G."/>
        </authorList>
    </citation>
    <scope>NUCLEOTIDE SEQUENCE [LARGE SCALE GENOMIC DNA]</scope>
    <source>
        <strain evidence="1 2">CCRI-19302</strain>
    </source>
</reference>
<comment type="caution">
    <text evidence="1">The sequence shown here is derived from an EMBL/GenBank/DDBJ whole genome shotgun (WGS) entry which is preliminary data.</text>
</comment>
<name>A0A371JC09_9FIRM</name>
<evidence type="ECO:0000313" key="2">
    <source>
        <dbReference type="Proteomes" id="UP000216411"/>
    </source>
</evidence>
<evidence type="ECO:0008006" key="3">
    <source>
        <dbReference type="Google" id="ProtNLM"/>
    </source>
</evidence>
<keyword evidence="2" id="KW-1185">Reference proteome</keyword>
<dbReference type="AlphaFoldDB" id="A0A371JC09"/>
<dbReference type="EMBL" id="NOKA02000041">
    <property type="protein sequence ID" value="RDY30300.1"/>
    <property type="molecule type" value="Genomic_DNA"/>
</dbReference>